<evidence type="ECO:0000313" key="3">
    <source>
        <dbReference type="Proteomes" id="UP001140206"/>
    </source>
</evidence>
<evidence type="ECO:0000259" key="1">
    <source>
        <dbReference type="Pfam" id="PF03478"/>
    </source>
</evidence>
<gene>
    <name evidence="2" type="ORF">LUZ62_017718</name>
</gene>
<accession>A0AAV8GPB7</accession>
<comment type="caution">
    <text evidence="2">The sequence shown here is derived from an EMBL/GenBank/DDBJ whole genome shotgun (WGS) entry which is preliminary data.</text>
</comment>
<dbReference type="AlphaFoldDB" id="A0AAV8GPB7"/>
<keyword evidence="3" id="KW-1185">Reference proteome</keyword>
<dbReference type="PANTHER" id="PTHR33165">
    <property type="entry name" value="F-BOX DOMAIN CONTAINING PROTEIN-LIKE-RELATED"/>
    <property type="match status" value="1"/>
</dbReference>
<reference evidence="2" key="1">
    <citation type="submission" date="2022-08" db="EMBL/GenBank/DDBJ databases">
        <authorList>
            <person name="Marques A."/>
        </authorList>
    </citation>
    <scope>NUCLEOTIDE SEQUENCE</scope>
    <source>
        <strain evidence="2">RhyPub2mFocal</strain>
        <tissue evidence="2">Leaves</tissue>
    </source>
</reference>
<dbReference type="InterPro" id="IPR005174">
    <property type="entry name" value="KIB1-4_b-propeller"/>
</dbReference>
<name>A0AAV8GPB7_9POAL</name>
<dbReference type="Proteomes" id="UP001140206">
    <property type="component" value="Chromosome 1"/>
</dbReference>
<protein>
    <submittedName>
        <fullName evidence="2">F-box SKIP23-like protein (DUF295)</fullName>
    </submittedName>
</protein>
<evidence type="ECO:0000313" key="2">
    <source>
        <dbReference type="EMBL" id="KAJ4805152.1"/>
    </source>
</evidence>
<organism evidence="2 3">
    <name type="scientific">Rhynchospora pubera</name>
    <dbReference type="NCBI Taxonomy" id="906938"/>
    <lineage>
        <taxon>Eukaryota</taxon>
        <taxon>Viridiplantae</taxon>
        <taxon>Streptophyta</taxon>
        <taxon>Embryophyta</taxon>
        <taxon>Tracheophyta</taxon>
        <taxon>Spermatophyta</taxon>
        <taxon>Magnoliopsida</taxon>
        <taxon>Liliopsida</taxon>
        <taxon>Poales</taxon>
        <taxon>Cyperaceae</taxon>
        <taxon>Cyperoideae</taxon>
        <taxon>Rhynchosporeae</taxon>
        <taxon>Rhynchospora</taxon>
    </lineage>
</organism>
<dbReference type="Pfam" id="PF03478">
    <property type="entry name" value="Beta-prop_KIB1-4"/>
    <property type="match status" value="1"/>
</dbReference>
<dbReference type="SUPFAM" id="SSF81383">
    <property type="entry name" value="F-box domain"/>
    <property type="match status" value="1"/>
</dbReference>
<proteinExistence type="predicted"/>
<dbReference type="InterPro" id="IPR036047">
    <property type="entry name" value="F-box-like_dom_sf"/>
</dbReference>
<sequence>MRNPDWTTLPTNPMERISHLLITNDVSDFVRLRAVCRPWRSSTAAMKSRIYRLCLRNWVMLSNPNSSPTVVRFFNTSTHKSFSFNLARYLENYSLVQSCDSLFLLKHKLSEHFALLNPFMRYITDLPSKIESNCEEAPLQLDDLIHKSRFSLSSVIVTLSSTIVLVSKFMNYLAWTKPGDQSWMFGEFKVQCSSNVLFYQDRLMAIDYAEGLVQINLANEIVNQPQVEVVIPGKNLSNLDDARYLVDCGEEIILVTFMPDDAEKQHFWESFVAYKLDLKEETYDLATNLGDRSIFIGENRTLSVSCDDWSSVPANTIYLCDLYYGNTACYNLGTYRINISPTSLSFALPHLLRSSSNIVWDKLGNCGR</sequence>
<dbReference type="EMBL" id="JAMFTS010000001">
    <property type="protein sequence ID" value="KAJ4805152.1"/>
    <property type="molecule type" value="Genomic_DNA"/>
</dbReference>
<feature type="domain" description="KIB1-4 beta-propeller" evidence="1">
    <location>
        <begin position="73"/>
        <end position="331"/>
    </location>
</feature>
<dbReference type="PANTHER" id="PTHR33165:SF57">
    <property type="entry name" value="OS10G0568000 PROTEIN"/>
    <property type="match status" value="1"/>
</dbReference>